<evidence type="ECO:0000256" key="1">
    <source>
        <dbReference type="SAM" id="MobiDB-lite"/>
    </source>
</evidence>
<feature type="chain" id="PRO_5012914768" evidence="2">
    <location>
        <begin position="23"/>
        <end position="488"/>
    </location>
</feature>
<dbReference type="OrthoDB" id="2140749at2759"/>
<dbReference type="Proteomes" id="UP000193920">
    <property type="component" value="Unassembled WGS sequence"/>
</dbReference>
<feature type="compositionally biased region" description="Low complexity" evidence="1">
    <location>
        <begin position="376"/>
        <end position="388"/>
    </location>
</feature>
<keyword evidence="2" id="KW-0732">Signal</keyword>
<proteinExistence type="predicted"/>
<reference evidence="3 4" key="1">
    <citation type="submission" date="2016-08" db="EMBL/GenBank/DDBJ databases">
        <title>A Parts List for Fungal Cellulosomes Revealed by Comparative Genomics.</title>
        <authorList>
            <consortium name="DOE Joint Genome Institute"/>
            <person name="Haitjema C.H."/>
            <person name="Gilmore S.P."/>
            <person name="Henske J.K."/>
            <person name="Solomon K.V."/>
            <person name="De Groot R."/>
            <person name="Kuo A."/>
            <person name="Mondo S.J."/>
            <person name="Salamov A.A."/>
            <person name="Labutti K."/>
            <person name="Zhao Z."/>
            <person name="Chiniquy J."/>
            <person name="Barry K."/>
            <person name="Brewer H.M."/>
            <person name="Purvine S.O."/>
            <person name="Wright A.T."/>
            <person name="Boxma B."/>
            <person name="Van Alen T."/>
            <person name="Hackstein J.H."/>
            <person name="Baker S.E."/>
            <person name="Grigoriev I.V."/>
            <person name="O'Malley M.A."/>
        </authorList>
    </citation>
    <scope>NUCLEOTIDE SEQUENCE [LARGE SCALE GENOMIC DNA]</scope>
    <source>
        <strain evidence="3 4">G1</strain>
    </source>
</reference>
<keyword evidence="4" id="KW-1185">Reference proteome</keyword>
<protein>
    <submittedName>
        <fullName evidence="3">Uncharacterized protein</fullName>
    </submittedName>
</protein>
<dbReference type="STRING" id="1754190.A0A1Y2BK49"/>
<name>A0A1Y2BK49_9FUNG</name>
<gene>
    <name evidence="3" type="ORF">LY90DRAFT_673202</name>
</gene>
<organism evidence="3 4">
    <name type="scientific">Neocallimastix californiae</name>
    <dbReference type="NCBI Taxonomy" id="1754190"/>
    <lineage>
        <taxon>Eukaryota</taxon>
        <taxon>Fungi</taxon>
        <taxon>Fungi incertae sedis</taxon>
        <taxon>Chytridiomycota</taxon>
        <taxon>Chytridiomycota incertae sedis</taxon>
        <taxon>Neocallimastigomycetes</taxon>
        <taxon>Neocallimastigales</taxon>
        <taxon>Neocallimastigaceae</taxon>
        <taxon>Neocallimastix</taxon>
    </lineage>
</organism>
<evidence type="ECO:0000313" key="4">
    <source>
        <dbReference type="Proteomes" id="UP000193920"/>
    </source>
</evidence>
<feature type="signal peptide" evidence="2">
    <location>
        <begin position="1"/>
        <end position="22"/>
    </location>
</feature>
<sequence>MNIILFFYIFTLGLLYINQVYSKTIYEINVIPINSNIFQAGVNNQIRISLWSKTINFPVSLEVIESVDNSLIDVMIFSKDLRAFSQFHMEDFPHYNNETNLPSTANYFDIDYVFPIAGDYTISIKCKPYKKSIRVNQDIHVEGKKEAKMNVDNSILPFNPKNQKVIYFKPVQLENIKSIYYLPIIPHTLTISKKDLVNEVSKATGPIYGTKFTIRHTLKPGYCSSFVLEFFRVELKDGKIHEVPVKDLFQYNNVPIKAILANQENPDFDIIQGNILNTVSDDIPSCGSKIEPPTEMVYGPIFGFSVPFRKFGLYHIIFEISHSFNDNTYLLTPDIVLRVAEEDEEIKYAPDNYIDDDTNYDQFINDENSDTKEVEISSTKSSSETTSIDPDDQEIQESTKGKIIILGVAGIITISGLMYLQKSDYSNVDNIPSEYKQINPDNDDDDDDDSVLNNVGKEMIEKRSNVSLTIEDDELLDTEDYTLMENDD</sequence>
<feature type="region of interest" description="Disordered" evidence="1">
    <location>
        <begin position="358"/>
        <end position="394"/>
    </location>
</feature>
<evidence type="ECO:0000256" key="2">
    <source>
        <dbReference type="SAM" id="SignalP"/>
    </source>
</evidence>
<comment type="caution">
    <text evidence="3">The sequence shown here is derived from an EMBL/GenBank/DDBJ whole genome shotgun (WGS) entry which is preliminary data.</text>
</comment>
<dbReference type="AlphaFoldDB" id="A0A1Y2BK49"/>
<dbReference type="EMBL" id="MCOG01000154">
    <property type="protein sequence ID" value="ORY34485.1"/>
    <property type="molecule type" value="Genomic_DNA"/>
</dbReference>
<accession>A0A1Y2BK49</accession>
<evidence type="ECO:0000313" key="3">
    <source>
        <dbReference type="EMBL" id="ORY34485.1"/>
    </source>
</evidence>